<evidence type="ECO:0000313" key="2">
    <source>
        <dbReference type="EMBL" id="APT88641.1"/>
    </source>
</evidence>
<dbReference type="GO" id="GO:0032259">
    <property type="term" value="P:methylation"/>
    <property type="evidence" value="ECO:0007669"/>
    <property type="project" value="UniProtKB-KW"/>
</dbReference>
<dbReference type="AlphaFoldDB" id="A0A1L7CS56"/>
<gene>
    <name evidence="2" type="ORF">CFRA_04470</name>
</gene>
<dbReference type="CDD" id="cd02440">
    <property type="entry name" value="AdoMet_MTases"/>
    <property type="match status" value="1"/>
</dbReference>
<evidence type="ECO:0000256" key="1">
    <source>
        <dbReference type="SAM" id="MobiDB-lite"/>
    </source>
</evidence>
<dbReference type="GO" id="GO:0008168">
    <property type="term" value="F:methyltransferase activity"/>
    <property type="evidence" value="ECO:0007669"/>
    <property type="project" value="UniProtKB-KW"/>
</dbReference>
<evidence type="ECO:0000313" key="3">
    <source>
        <dbReference type="Proteomes" id="UP000185434"/>
    </source>
</evidence>
<dbReference type="STRING" id="1437875.CFRA_04470"/>
<name>A0A1L7CS56_9CORY</name>
<keyword evidence="2" id="KW-0489">Methyltransferase</keyword>
<reference evidence="2 3" key="1">
    <citation type="submission" date="2014-08" db="EMBL/GenBank/DDBJ databases">
        <title>Complete genome sequence of Corynebacterium frankenforstense ST18(T) (=DSM 45800(T)), isolated from raw cow milk.</title>
        <authorList>
            <person name="Ruckert C."/>
            <person name="Albersmeier A."/>
            <person name="Winkler A."/>
            <person name="Lipski A."/>
            <person name="Kalinowski J."/>
        </authorList>
    </citation>
    <scope>NUCLEOTIDE SEQUENCE [LARGE SCALE GENOMIC DNA]</scope>
    <source>
        <strain evidence="2 3">ST18</strain>
    </source>
</reference>
<dbReference type="Gene3D" id="3.40.50.150">
    <property type="entry name" value="Vaccinia Virus protein VP39"/>
    <property type="match status" value="1"/>
</dbReference>
<dbReference type="InterPro" id="IPR029063">
    <property type="entry name" value="SAM-dependent_MTases_sf"/>
</dbReference>
<keyword evidence="3" id="KW-1185">Reference proteome</keyword>
<protein>
    <submittedName>
        <fullName evidence="2">Methyltransferase</fullName>
    </submittedName>
</protein>
<sequence length="236" mass="24465">MGRPRTLGGVSETTNTSRDPLVEFIESASAPLSPAPEAVTHARRDAAEYELPAPDEATGRLVAALAASGAGEEPAGAIVASPAAAVVGLYVLEGLTEQAAVTCIDPEAEHTRRARESFREAGYPAARGRFLTARPLEVLGRMAPGAYQLVFAQVSPMDLKAFIDAAWPLLAPGGSLVLADALLDATIADDSRTDRSTAAAREAHARVAELAADPEAGALVTHLPLGAGLTVLTRRR</sequence>
<dbReference type="SUPFAM" id="SSF53335">
    <property type="entry name" value="S-adenosyl-L-methionine-dependent methyltransferases"/>
    <property type="match status" value="1"/>
</dbReference>
<feature type="region of interest" description="Disordered" evidence="1">
    <location>
        <begin position="1"/>
        <end position="20"/>
    </location>
</feature>
<accession>A0A1L7CS56</accession>
<dbReference type="Proteomes" id="UP000185434">
    <property type="component" value="Chromosome"/>
</dbReference>
<dbReference type="KEGG" id="cfk:CFRA_04470"/>
<keyword evidence="2" id="KW-0808">Transferase</keyword>
<dbReference type="EMBL" id="CP009247">
    <property type="protein sequence ID" value="APT88641.1"/>
    <property type="molecule type" value="Genomic_DNA"/>
</dbReference>
<organism evidence="2 3">
    <name type="scientific">Corynebacterium frankenforstense DSM 45800</name>
    <dbReference type="NCBI Taxonomy" id="1437875"/>
    <lineage>
        <taxon>Bacteria</taxon>
        <taxon>Bacillati</taxon>
        <taxon>Actinomycetota</taxon>
        <taxon>Actinomycetes</taxon>
        <taxon>Mycobacteriales</taxon>
        <taxon>Corynebacteriaceae</taxon>
        <taxon>Corynebacterium</taxon>
    </lineage>
</organism>
<proteinExistence type="predicted"/>